<feature type="domain" description="Nitrite/sulphite reductase 4Fe-4S" evidence="11">
    <location>
        <begin position="205"/>
        <end position="333"/>
    </location>
</feature>
<feature type="region of interest" description="Disordered" evidence="10">
    <location>
        <begin position="47"/>
        <end position="69"/>
    </location>
</feature>
<name>A0A517R1I0_9PLAN</name>
<dbReference type="NCBIfam" id="NF010029">
    <property type="entry name" value="PRK13504.1"/>
    <property type="match status" value="1"/>
</dbReference>
<keyword evidence="8" id="KW-0408">Iron</keyword>
<evidence type="ECO:0000256" key="3">
    <source>
        <dbReference type="ARBA" id="ARBA00010429"/>
    </source>
</evidence>
<dbReference type="GO" id="GO:0050311">
    <property type="term" value="F:sulfite reductase (ferredoxin) activity"/>
    <property type="evidence" value="ECO:0007669"/>
    <property type="project" value="UniProtKB-EC"/>
</dbReference>
<evidence type="ECO:0000256" key="1">
    <source>
        <dbReference type="ARBA" id="ARBA00001929"/>
    </source>
</evidence>
<evidence type="ECO:0000256" key="7">
    <source>
        <dbReference type="ARBA" id="ARBA00023002"/>
    </source>
</evidence>
<dbReference type="InterPro" id="IPR006066">
    <property type="entry name" value="NO2/SO3_Rdtase_FeS/sirohaem_BS"/>
</dbReference>
<evidence type="ECO:0000256" key="4">
    <source>
        <dbReference type="ARBA" id="ARBA00022485"/>
    </source>
</evidence>
<dbReference type="PRINTS" id="PR00397">
    <property type="entry name" value="SIROHAEM"/>
</dbReference>
<dbReference type="SUPFAM" id="SSF55124">
    <property type="entry name" value="Nitrite/Sulfite reductase N-terminal domain-like"/>
    <property type="match status" value="2"/>
</dbReference>
<dbReference type="Pfam" id="PF03460">
    <property type="entry name" value="NIR_SIR_ferr"/>
    <property type="match status" value="2"/>
</dbReference>
<organism evidence="13 14">
    <name type="scientific">Stratiformator vulcanicus</name>
    <dbReference type="NCBI Taxonomy" id="2527980"/>
    <lineage>
        <taxon>Bacteria</taxon>
        <taxon>Pseudomonadati</taxon>
        <taxon>Planctomycetota</taxon>
        <taxon>Planctomycetia</taxon>
        <taxon>Planctomycetales</taxon>
        <taxon>Planctomycetaceae</taxon>
        <taxon>Stratiformator</taxon>
    </lineage>
</organism>
<dbReference type="KEGG" id="svp:Pan189_21200"/>
<evidence type="ECO:0000256" key="2">
    <source>
        <dbReference type="ARBA" id="ARBA00001966"/>
    </source>
</evidence>
<dbReference type="EC" id="1.8.7.1" evidence="13"/>
<dbReference type="PANTHER" id="PTHR11493">
    <property type="entry name" value="SULFITE REDUCTASE [NADPH] SUBUNIT BETA-RELATED"/>
    <property type="match status" value="1"/>
</dbReference>
<dbReference type="RefSeq" id="WP_145363828.1">
    <property type="nucleotide sequence ID" value="NZ_CP036268.1"/>
</dbReference>
<keyword evidence="5" id="KW-0349">Heme</keyword>
<keyword evidence="9" id="KW-0411">Iron-sulfur</keyword>
<keyword evidence="6" id="KW-0479">Metal-binding</keyword>
<feature type="domain" description="Nitrite/sulphite reductase 4Fe-4S" evidence="11">
    <location>
        <begin position="438"/>
        <end position="568"/>
    </location>
</feature>
<dbReference type="PANTHER" id="PTHR11493:SF47">
    <property type="entry name" value="SULFITE REDUCTASE [NADPH] SUBUNIT BETA"/>
    <property type="match status" value="1"/>
</dbReference>
<feature type="domain" description="Nitrite/Sulfite reductase ferredoxin-like" evidence="12">
    <location>
        <begin position="354"/>
        <end position="422"/>
    </location>
</feature>
<protein>
    <submittedName>
        <fullName evidence="13">Sulfite reductase [ferredoxin]</fullName>
        <ecNumber evidence="13">1.8.7.1</ecNumber>
    </submittedName>
</protein>
<dbReference type="EMBL" id="CP036268">
    <property type="protein sequence ID" value="QDT37738.1"/>
    <property type="molecule type" value="Genomic_DNA"/>
</dbReference>
<dbReference type="InterPro" id="IPR036136">
    <property type="entry name" value="Nit/Sulf_reduc_fer-like_dom_sf"/>
</dbReference>
<dbReference type="Proteomes" id="UP000317318">
    <property type="component" value="Chromosome"/>
</dbReference>
<dbReference type="GO" id="GO:0051539">
    <property type="term" value="F:4 iron, 4 sulfur cluster binding"/>
    <property type="evidence" value="ECO:0007669"/>
    <property type="project" value="UniProtKB-KW"/>
</dbReference>
<evidence type="ECO:0000313" key="13">
    <source>
        <dbReference type="EMBL" id="QDT37738.1"/>
    </source>
</evidence>
<dbReference type="PROSITE" id="PS00365">
    <property type="entry name" value="NIR_SIR"/>
    <property type="match status" value="1"/>
</dbReference>
<dbReference type="Gene3D" id="3.30.413.10">
    <property type="entry name" value="Sulfite Reductase Hemoprotein, domain 1"/>
    <property type="match status" value="2"/>
</dbReference>
<dbReference type="AlphaFoldDB" id="A0A517R1I0"/>
<dbReference type="InterPro" id="IPR045169">
    <property type="entry name" value="NO2/SO3_Rdtase_4Fe4S_prot"/>
</dbReference>
<evidence type="ECO:0000259" key="12">
    <source>
        <dbReference type="Pfam" id="PF03460"/>
    </source>
</evidence>
<evidence type="ECO:0000256" key="5">
    <source>
        <dbReference type="ARBA" id="ARBA00022617"/>
    </source>
</evidence>
<dbReference type="GO" id="GO:0000103">
    <property type="term" value="P:sulfate assimilation"/>
    <property type="evidence" value="ECO:0007669"/>
    <property type="project" value="TreeGrafter"/>
</dbReference>
<evidence type="ECO:0000313" key="14">
    <source>
        <dbReference type="Proteomes" id="UP000317318"/>
    </source>
</evidence>
<feature type="domain" description="Nitrite/Sulfite reductase ferredoxin-like" evidence="12">
    <location>
        <begin position="73"/>
        <end position="131"/>
    </location>
</feature>
<keyword evidence="7 13" id="KW-0560">Oxidoreductase</keyword>
<comment type="cofactor">
    <cofactor evidence="1">
        <name>siroheme</name>
        <dbReference type="ChEBI" id="CHEBI:60052"/>
    </cofactor>
</comment>
<dbReference type="InterPro" id="IPR005117">
    <property type="entry name" value="NiRdtase/SiRdtase_haem-b_fer"/>
</dbReference>
<comment type="cofactor">
    <cofactor evidence="2">
        <name>[4Fe-4S] cluster</name>
        <dbReference type="ChEBI" id="CHEBI:49883"/>
    </cofactor>
</comment>
<dbReference type="Pfam" id="PF01077">
    <property type="entry name" value="NIR_SIR"/>
    <property type="match status" value="2"/>
</dbReference>
<keyword evidence="14" id="KW-1185">Reference proteome</keyword>
<gene>
    <name evidence="13" type="primary">sir</name>
    <name evidence="13" type="ORF">Pan189_21200</name>
</gene>
<evidence type="ECO:0000256" key="8">
    <source>
        <dbReference type="ARBA" id="ARBA00023004"/>
    </source>
</evidence>
<sequence length="644" mass="71726">MADQAELSKLEGIKASSNYLRGSIAEELQNDRPDFSGEAIQLLKHHGTYQQDNRDLRKAKGPDGKPLGKQFSMMVRTRIPGGRVTAEQFLAEIDLGDLLGEGTVRITTRQGFQLHGVPKGSLRETIRKINETKLTTFAACGDVSRNVMACPAPFKRDNVREEMQRMAFGLAELLRPQTKAYYDLWLRDDADPQNLKANLSDDPAEPVEPVYGEVYLPRKFKMGIALPEDNCIDVYTQDLGFLAIVEEGEIVGYNVLVGGGMGMTPAKSETFPALAKRMAYVTPDQVMQVATAVVKVQRDHGNRADRKQARMKYLIAKQGLEWFKAKVEEHFGASLPEPHPADVTDAPDHMGWNEQGDGNWFLGLNIENGRVADFENGPKWKTALRELLQTYGMEIRLTALQGAILCDIKPEDREDINAILKKHDIKQAAELSLVRRYSMACPALPMCGLAVTESERIFPTVIDDIEKRIAQYGLAGERITIHMTGCPNGCARPYTPDIGLVGKAKSRYTVYLGGNDIGTRLAYIYKDLVREEHVADVLSPALQYFKLARNDGETFGDFCARVGQEDIERYAKLLEQEAKVLSGELGALSDDQLAEFIEKFADDLSAEQLESIVTEGQKRTRAGANGRLGEYLVDAEKRFDVLRT</sequence>
<dbReference type="GO" id="GO:0020037">
    <property type="term" value="F:heme binding"/>
    <property type="evidence" value="ECO:0007669"/>
    <property type="project" value="InterPro"/>
</dbReference>
<dbReference type="FunFam" id="3.30.413.10:FF:000014">
    <property type="entry name" value="Sulfite reductase [ferredoxin], chloroplastic"/>
    <property type="match status" value="1"/>
</dbReference>
<accession>A0A517R1I0</accession>
<feature type="compositionally biased region" description="Basic and acidic residues" evidence="10">
    <location>
        <begin position="52"/>
        <end position="63"/>
    </location>
</feature>
<dbReference type="InterPro" id="IPR006067">
    <property type="entry name" value="NO2/SO3_Rdtase_4Fe4S_dom"/>
</dbReference>
<dbReference type="GO" id="GO:0016002">
    <property type="term" value="F:sulfite reductase activity"/>
    <property type="evidence" value="ECO:0007669"/>
    <property type="project" value="TreeGrafter"/>
</dbReference>
<reference evidence="13 14" key="1">
    <citation type="submission" date="2019-02" db="EMBL/GenBank/DDBJ databases">
        <title>Deep-cultivation of Planctomycetes and their phenomic and genomic characterization uncovers novel biology.</title>
        <authorList>
            <person name="Wiegand S."/>
            <person name="Jogler M."/>
            <person name="Boedeker C."/>
            <person name="Pinto D."/>
            <person name="Vollmers J."/>
            <person name="Rivas-Marin E."/>
            <person name="Kohn T."/>
            <person name="Peeters S.H."/>
            <person name="Heuer A."/>
            <person name="Rast P."/>
            <person name="Oberbeckmann S."/>
            <person name="Bunk B."/>
            <person name="Jeske O."/>
            <person name="Meyerdierks A."/>
            <person name="Storesund J.E."/>
            <person name="Kallscheuer N."/>
            <person name="Luecker S."/>
            <person name="Lage O.M."/>
            <person name="Pohl T."/>
            <person name="Merkel B.J."/>
            <person name="Hornburger P."/>
            <person name="Mueller R.-W."/>
            <person name="Bruemmer F."/>
            <person name="Labrenz M."/>
            <person name="Spormann A.M."/>
            <person name="Op den Camp H."/>
            <person name="Overmann J."/>
            <person name="Amann R."/>
            <person name="Jetten M.S.M."/>
            <person name="Mascher T."/>
            <person name="Medema M.H."/>
            <person name="Devos D.P."/>
            <person name="Kaster A.-K."/>
            <person name="Ovreas L."/>
            <person name="Rohde M."/>
            <person name="Galperin M.Y."/>
            <person name="Jogler C."/>
        </authorList>
    </citation>
    <scope>NUCLEOTIDE SEQUENCE [LARGE SCALE GENOMIC DNA]</scope>
    <source>
        <strain evidence="13 14">Pan189</strain>
    </source>
</reference>
<proteinExistence type="inferred from homology"/>
<evidence type="ECO:0000259" key="11">
    <source>
        <dbReference type="Pfam" id="PF01077"/>
    </source>
</evidence>
<evidence type="ECO:0000256" key="9">
    <source>
        <dbReference type="ARBA" id="ARBA00023014"/>
    </source>
</evidence>
<dbReference type="OrthoDB" id="9803707at2"/>
<comment type="similarity">
    <text evidence="3">Belongs to the nitrite and sulfite reductase 4Fe-4S domain family.</text>
</comment>
<keyword evidence="4" id="KW-0004">4Fe-4S</keyword>
<evidence type="ECO:0000256" key="6">
    <source>
        <dbReference type="ARBA" id="ARBA00022723"/>
    </source>
</evidence>
<dbReference type="GO" id="GO:0009337">
    <property type="term" value="C:sulfite reductase complex (NADPH)"/>
    <property type="evidence" value="ECO:0007669"/>
    <property type="project" value="TreeGrafter"/>
</dbReference>
<evidence type="ECO:0000256" key="10">
    <source>
        <dbReference type="SAM" id="MobiDB-lite"/>
    </source>
</evidence>
<dbReference type="InterPro" id="IPR045854">
    <property type="entry name" value="NO2/SO3_Rdtase_4Fe4S_sf"/>
</dbReference>
<dbReference type="GO" id="GO:0046872">
    <property type="term" value="F:metal ion binding"/>
    <property type="evidence" value="ECO:0007669"/>
    <property type="project" value="UniProtKB-KW"/>
</dbReference>
<dbReference type="SUPFAM" id="SSF56014">
    <property type="entry name" value="Nitrite and sulphite reductase 4Fe-4S domain-like"/>
    <property type="match status" value="2"/>
</dbReference>